<name>A0A5D2BLC9_GOSDA</name>
<proteinExistence type="predicted"/>
<sequence length="72" mass="7810">MKNPQLQSSNQFLCAHSLTHTIQQLTSQVQATTLTALNVALPNTNKLQQSPFTSSLCNAVHHPKGLKSVSLL</sequence>
<dbReference type="AlphaFoldDB" id="A0A5D2BLC9"/>
<dbReference type="EMBL" id="CM017708">
    <property type="protein sequence ID" value="TYG56376.1"/>
    <property type="molecule type" value="Genomic_DNA"/>
</dbReference>
<dbReference type="Proteomes" id="UP000323506">
    <property type="component" value="Chromosome D08"/>
</dbReference>
<accession>A0A5D2BLC9</accession>
<organism evidence="1 2">
    <name type="scientific">Gossypium darwinii</name>
    <name type="common">Darwin's cotton</name>
    <name type="synonym">Gossypium barbadense var. darwinii</name>
    <dbReference type="NCBI Taxonomy" id="34276"/>
    <lineage>
        <taxon>Eukaryota</taxon>
        <taxon>Viridiplantae</taxon>
        <taxon>Streptophyta</taxon>
        <taxon>Embryophyta</taxon>
        <taxon>Tracheophyta</taxon>
        <taxon>Spermatophyta</taxon>
        <taxon>Magnoliopsida</taxon>
        <taxon>eudicotyledons</taxon>
        <taxon>Gunneridae</taxon>
        <taxon>Pentapetalae</taxon>
        <taxon>rosids</taxon>
        <taxon>malvids</taxon>
        <taxon>Malvales</taxon>
        <taxon>Malvaceae</taxon>
        <taxon>Malvoideae</taxon>
        <taxon>Gossypium</taxon>
    </lineage>
</organism>
<keyword evidence="2" id="KW-1185">Reference proteome</keyword>
<reference evidence="1 2" key="1">
    <citation type="submission" date="2019-06" db="EMBL/GenBank/DDBJ databases">
        <title>WGS assembly of Gossypium darwinii.</title>
        <authorList>
            <person name="Chen Z.J."/>
            <person name="Sreedasyam A."/>
            <person name="Ando A."/>
            <person name="Song Q."/>
            <person name="De L."/>
            <person name="Hulse-Kemp A."/>
            <person name="Ding M."/>
            <person name="Ye W."/>
            <person name="Kirkbride R."/>
            <person name="Jenkins J."/>
            <person name="Plott C."/>
            <person name="Lovell J."/>
            <person name="Lin Y.-M."/>
            <person name="Vaughn R."/>
            <person name="Liu B."/>
            <person name="Li W."/>
            <person name="Simpson S."/>
            <person name="Scheffler B."/>
            <person name="Saski C."/>
            <person name="Grover C."/>
            <person name="Hu G."/>
            <person name="Conover J."/>
            <person name="Carlson J."/>
            <person name="Shu S."/>
            <person name="Boston L."/>
            <person name="Williams M."/>
            <person name="Peterson D."/>
            <person name="Mcgee K."/>
            <person name="Jones D."/>
            <person name="Wendel J."/>
            <person name="Stelly D."/>
            <person name="Grimwood J."/>
            <person name="Schmutz J."/>
        </authorList>
    </citation>
    <scope>NUCLEOTIDE SEQUENCE [LARGE SCALE GENOMIC DNA]</scope>
    <source>
        <strain evidence="1">1808015.09</strain>
    </source>
</reference>
<protein>
    <submittedName>
        <fullName evidence="1">Uncharacterized protein</fullName>
    </submittedName>
</protein>
<evidence type="ECO:0000313" key="1">
    <source>
        <dbReference type="EMBL" id="TYG56376.1"/>
    </source>
</evidence>
<gene>
    <name evidence="1" type="ORF">ES288_D08G059400v1</name>
</gene>
<evidence type="ECO:0000313" key="2">
    <source>
        <dbReference type="Proteomes" id="UP000323506"/>
    </source>
</evidence>